<dbReference type="Pfam" id="PF00300">
    <property type="entry name" value="His_Phos_1"/>
    <property type="match status" value="1"/>
</dbReference>
<organism evidence="3">
    <name type="scientific">Soboliphyme baturini</name>
    <dbReference type="NCBI Taxonomy" id="241478"/>
    <lineage>
        <taxon>Eukaryota</taxon>
        <taxon>Metazoa</taxon>
        <taxon>Ecdysozoa</taxon>
        <taxon>Nematoda</taxon>
        <taxon>Enoplea</taxon>
        <taxon>Dorylaimia</taxon>
        <taxon>Dioctophymatida</taxon>
        <taxon>Dioctophymatoidea</taxon>
        <taxon>Soboliphymatidae</taxon>
        <taxon>Soboliphyme</taxon>
    </lineage>
</organism>
<evidence type="ECO:0000313" key="1">
    <source>
        <dbReference type="EMBL" id="VDP09029.1"/>
    </source>
</evidence>
<dbReference type="InterPro" id="IPR013078">
    <property type="entry name" value="His_Pase_superF_clade-1"/>
</dbReference>
<dbReference type="PANTHER" id="PTHR16469:SF27">
    <property type="entry name" value="UBIQUITIN-ASSOCIATED AND SH3 DOMAIN-CONTAINING BA-RELATED"/>
    <property type="match status" value="1"/>
</dbReference>
<dbReference type="WBParaSite" id="SBAD_0000627301-mRNA-1">
    <property type="protein sequence ID" value="SBAD_0000627301-mRNA-1"/>
    <property type="gene ID" value="SBAD_0000627301"/>
</dbReference>
<dbReference type="SUPFAM" id="SSF53254">
    <property type="entry name" value="Phosphoglycerate mutase-like"/>
    <property type="match status" value="1"/>
</dbReference>
<keyword evidence="2" id="KW-1185">Reference proteome</keyword>
<reference evidence="1 2" key="2">
    <citation type="submission" date="2018-11" db="EMBL/GenBank/DDBJ databases">
        <authorList>
            <consortium name="Pathogen Informatics"/>
        </authorList>
    </citation>
    <scope>NUCLEOTIDE SEQUENCE [LARGE SCALE GENOMIC DNA]</scope>
</reference>
<evidence type="ECO:0000313" key="3">
    <source>
        <dbReference type="WBParaSite" id="SBAD_0000627301-mRNA-1"/>
    </source>
</evidence>
<accession>A0A183IQZ0</accession>
<name>A0A183IQZ0_9BILA</name>
<dbReference type="AlphaFoldDB" id="A0A183IQZ0"/>
<reference evidence="3" key="1">
    <citation type="submission" date="2016-06" db="UniProtKB">
        <authorList>
            <consortium name="WormBaseParasite"/>
        </authorList>
    </citation>
    <scope>IDENTIFICATION</scope>
</reference>
<protein>
    <submittedName>
        <fullName evidence="3">Protein UBASH3A-like protein</fullName>
    </submittedName>
</protein>
<evidence type="ECO:0000313" key="2">
    <source>
        <dbReference type="Proteomes" id="UP000270296"/>
    </source>
</evidence>
<dbReference type="CDD" id="cd07040">
    <property type="entry name" value="HP"/>
    <property type="match status" value="1"/>
</dbReference>
<dbReference type="EMBL" id="UZAM01009434">
    <property type="protein sequence ID" value="VDP09029.1"/>
    <property type="molecule type" value="Genomic_DNA"/>
</dbReference>
<dbReference type="Proteomes" id="UP000270296">
    <property type="component" value="Unassembled WGS sequence"/>
</dbReference>
<dbReference type="OrthoDB" id="414418at2759"/>
<dbReference type="Gene3D" id="3.40.50.1240">
    <property type="entry name" value="Phosphoglycerate mutase-like"/>
    <property type="match status" value="1"/>
</dbReference>
<sequence>MNYLQTANPYDTEFSVIDTDIVKKPQNETGKVGPLSAVEEMQHAELMKKASKVVRKLTSRAPGSGRKVFLARHGERIDEVFPGWERTSFTDFWDYKPSDLNMPMTLPSRINGPRDFINDPPLTEFGYVTAQMIGRGARLSEIIFHYVYCSPAFRCIQSAHGFLKAFPETKTKIRIEPGLFEFMADYKNSTLTWMTTEQIVSLGYEIDVAYTPIISRDDIRGRVINQIIDWHEYSPVNILLFTHAAMMDAFSRPLIKRKSLPSMDEMKKMSEYYPYGAVIALEEQAGGRKWQLMPSAMPPISFFNFTNRINFRFFNRS</sequence>
<dbReference type="PANTHER" id="PTHR16469">
    <property type="entry name" value="UBIQUITIN-ASSOCIATED AND SH3 DOMAIN-CONTAINING BA-RELATED"/>
    <property type="match status" value="1"/>
</dbReference>
<dbReference type="InterPro" id="IPR051710">
    <property type="entry name" value="Phosphatase_SH3-domain"/>
</dbReference>
<proteinExistence type="predicted"/>
<gene>
    <name evidence="1" type="ORF">SBAD_LOCUS6037</name>
</gene>
<dbReference type="GO" id="GO:0016791">
    <property type="term" value="F:phosphatase activity"/>
    <property type="evidence" value="ECO:0007669"/>
    <property type="project" value="UniProtKB-ARBA"/>
</dbReference>
<dbReference type="InterPro" id="IPR029033">
    <property type="entry name" value="His_PPase_superfam"/>
</dbReference>